<dbReference type="InterPro" id="IPR052424">
    <property type="entry name" value="Kielin_Chordin-BMP_Reg"/>
</dbReference>
<reference evidence="8" key="4">
    <citation type="journal article" date="2022" name="Res Sq">
        <title>Comparative Genomics Reveals Insights into the Divergent Evolution of Astigmatic Mites and Household Pest Adaptations.</title>
        <authorList>
            <person name="Xiong Q."/>
            <person name="Wan A.T.-Y."/>
            <person name="Liu X.-Y."/>
            <person name="Fung C.S.-H."/>
            <person name="Xiao X."/>
            <person name="Malainual N."/>
            <person name="Hou J."/>
            <person name="Wang L."/>
            <person name="Wang M."/>
            <person name="Yang K."/>
            <person name="Cui Y."/>
            <person name="Leung E."/>
            <person name="Nong W."/>
            <person name="Shin S.-K."/>
            <person name="Au S."/>
            <person name="Jeong K.Y."/>
            <person name="Chew F.T."/>
            <person name="Hui J."/>
            <person name="Leung T.F."/>
            <person name="Tungtrongchitr A."/>
            <person name="Zhong N."/>
            <person name="Liu Z."/>
            <person name="Tsui S."/>
        </authorList>
    </citation>
    <scope>NUCLEOTIDE SEQUENCE</scope>
    <source>
        <strain evidence="8">Derf</strain>
        <tissue evidence="8">Whole organism</tissue>
    </source>
</reference>
<dbReference type="AlphaFoldDB" id="A0A922HQE0"/>
<keyword evidence="3 5" id="KW-0732">Signal</keyword>
<evidence type="ECO:0000313" key="7">
    <source>
        <dbReference type="EMBL" id="KAH7637467.1"/>
    </source>
</evidence>
<dbReference type="OrthoDB" id="6516873at2759"/>
<reference evidence="8" key="1">
    <citation type="submission" date="2013-05" db="EMBL/GenBank/DDBJ databases">
        <authorList>
            <person name="Yim A.K.Y."/>
            <person name="Chan T.F."/>
            <person name="Ji K.M."/>
            <person name="Liu X.Y."/>
            <person name="Zhou J.W."/>
            <person name="Li R.Q."/>
            <person name="Yang K.Y."/>
            <person name="Li J."/>
            <person name="Li M."/>
            <person name="Law P.T.W."/>
            <person name="Wu Y.L."/>
            <person name="Cai Z.L."/>
            <person name="Qin H."/>
            <person name="Bao Y."/>
            <person name="Leung R.K.K."/>
            <person name="Ng P.K.S."/>
            <person name="Zou J."/>
            <person name="Zhong X.J."/>
            <person name="Ran P.X."/>
            <person name="Zhong N.S."/>
            <person name="Liu Z.G."/>
            <person name="Tsui S.K.W."/>
        </authorList>
    </citation>
    <scope>NUCLEOTIDE SEQUENCE</scope>
    <source>
        <strain evidence="8">Derf</strain>
        <tissue evidence="8">Whole organism</tissue>
    </source>
</reference>
<feature type="compositionally biased region" description="Basic and acidic residues" evidence="4">
    <location>
        <begin position="395"/>
        <end position="412"/>
    </location>
</feature>
<feature type="region of interest" description="Disordered" evidence="4">
    <location>
        <begin position="441"/>
        <end position="461"/>
    </location>
</feature>
<dbReference type="EMBL" id="ASGP02000006">
    <property type="protein sequence ID" value="KAH9502080.1"/>
    <property type="molecule type" value="Genomic_DNA"/>
</dbReference>
<sequence>MASLKWLLIIIGIFIVPEILAQESAITVKIISDSITTTISPSTSKTEIYVNDEDIVEKDKRRANELIKSMRRMPNWHMTNHYIGNNKMMTMNNYKHHNAQFANGWRAVPLPKIGKVPIKIHSSSVAIPVVIPIVTTTTTTTTTEKPIPSPTTTSATIEISSIDFSPIPVMHIINQQPKPMMIENNDDDDRNNQTYAMKCFIDGKQYSNGEQISITTDDDNPCTYCRCFYGQKICQQHICPSAPSLDCLAEQKNGQCCPVYTCGKTTTNVDNNSEQQSDDLNSNIDQSIVFNHEQSLPIRSRGPQFVVPINHQPTDDSTIPLSSTNHSQRRNGMLMPMNPLEFLYNNPLVNRVHFPSSSSTQSPIIEMKENWPIVNPNSIKFNPQLPTNDIMRINNNKDKDKNLPNFDSKDEQIGTNISSPIRTQPQSPVRPIFSTHKLIPSSNEQNLLPPPSSSQSQAQSSSTYIPMIMTISTVKPFVTSSTKVVPNIQTSGGNNLMTNLFQVSGCNIYGKMYKTQEQIPELSDQCKWCICSISGVKCTNNC</sequence>
<dbReference type="Proteomes" id="UP000790347">
    <property type="component" value="Unassembled WGS sequence"/>
</dbReference>
<feature type="chain" id="PRO_5038324679" description="VWFC domain-containing protein" evidence="5">
    <location>
        <begin position="22"/>
        <end position="542"/>
    </location>
</feature>
<keyword evidence="2" id="KW-0964">Secreted</keyword>
<evidence type="ECO:0000313" key="8">
    <source>
        <dbReference type="EMBL" id="KAH9502080.1"/>
    </source>
</evidence>
<evidence type="ECO:0000256" key="3">
    <source>
        <dbReference type="ARBA" id="ARBA00022729"/>
    </source>
</evidence>
<feature type="compositionally biased region" description="Polar residues" evidence="4">
    <location>
        <begin position="413"/>
        <end position="427"/>
    </location>
</feature>
<accession>A0A922HQE0</accession>
<comment type="subcellular location">
    <subcellularLocation>
        <location evidence="1">Secreted</location>
    </subcellularLocation>
</comment>
<dbReference type="SMART" id="SM00214">
    <property type="entry name" value="VWC"/>
    <property type="match status" value="1"/>
</dbReference>
<dbReference type="InterPro" id="IPR001007">
    <property type="entry name" value="VWF_dom"/>
</dbReference>
<evidence type="ECO:0000256" key="4">
    <source>
        <dbReference type="SAM" id="MobiDB-lite"/>
    </source>
</evidence>
<evidence type="ECO:0000256" key="5">
    <source>
        <dbReference type="SAM" id="SignalP"/>
    </source>
</evidence>
<dbReference type="Proteomes" id="UP000828236">
    <property type="component" value="Unassembled WGS sequence"/>
</dbReference>
<dbReference type="EMBL" id="SDOV01000008">
    <property type="protein sequence ID" value="KAH7637467.1"/>
    <property type="molecule type" value="Genomic_DNA"/>
</dbReference>
<protein>
    <recommendedName>
        <fullName evidence="6">VWFC domain-containing protein</fullName>
    </recommendedName>
</protein>
<dbReference type="GO" id="GO:0005576">
    <property type="term" value="C:extracellular region"/>
    <property type="evidence" value="ECO:0007669"/>
    <property type="project" value="UniProtKB-SubCell"/>
</dbReference>
<dbReference type="SUPFAM" id="SSF57603">
    <property type="entry name" value="FnI-like domain"/>
    <property type="match status" value="1"/>
</dbReference>
<proteinExistence type="predicted"/>
<dbReference type="PANTHER" id="PTHR46698:SF3">
    <property type="entry name" value="TENECTIN ISOFORM 1-RELATED"/>
    <property type="match status" value="1"/>
</dbReference>
<reference evidence="7" key="3">
    <citation type="journal article" date="2021" name="World Allergy Organ. J.">
        <title>Chromosome-level assembly of Dermatophagoides farinae genome and transcriptome reveals two novel allergens Der f 37 and Der f 39.</title>
        <authorList>
            <person name="Chen J."/>
            <person name="Cai Z."/>
            <person name="Fan D."/>
            <person name="Hu J."/>
            <person name="Hou Y."/>
            <person name="He Y."/>
            <person name="Zhang Z."/>
            <person name="Zhao Z."/>
            <person name="Gao P."/>
            <person name="Hu W."/>
            <person name="Sun J."/>
            <person name="Li J."/>
            <person name="Ji K."/>
        </authorList>
    </citation>
    <scope>NUCLEOTIDE SEQUENCE</scope>
    <source>
        <strain evidence="7">JKM2019</strain>
    </source>
</reference>
<evidence type="ECO:0000259" key="6">
    <source>
        <dbReference type="PROSITE" id="PS50184"/>
    </source>
</evidence>
<gene>
    <name evidence="8" type="ORF">DERF_012877</name>
    <name evidence="7" type="ORF">HUG17_8571</name>
</gene>
<dbReference type="PANTHER" id="PTHR46698">
    <property type="entry name" value="CROSSVEINLESS 2"/>
    <property type="match status" value="1"/>
</dbReference>
<feature type="signal peptide" evidence="5">
    <location>
        <begin position="1"/>
        <end position="21"/>
    </location>
</feature>
<dbReference type="Gene3D" id="6.20.200.20">
    <property type="match status" value="1"/>
</dbReference>
<evidence type="ECO:0000256" key="1">
    <source>
        <dbReference type="ARBA" id="ARBA00004613"/>
    </source>
</evidence>
<evidence type="ECO:0000256" key="2">
    <source>
        <dbReference type="ARBA" id="ARBA00022525"/>
    </source>
</evidence>
<feature type="region of interest" description="Disordered" evidence="4">
    <location>
        <begin position="394"/>
        <end position="428"/>
    </location>
</feature>
<name>A0A922HQE0_DERFA</name>
<evidence type="ECO:0000313" key="9">
    <source>
        <dbReference type="Proteomes" id="UP000790347"/>
    </source>
</evidence>
<reference evidence="7" key="2">
    <citation type="submission" date="2020-06" db="EMBL/GenBank/DDBJ databases">
        <authorList>
            <person name="Ji K."/>
            <person name="Li J."/>
        </authorList>
    </citation>
    <scope>NUCLEOTIDE SEQUENCE</scope>
    <source>
        <strain evidence="7">JKM2019</strain>
        <tissue evidence="7">Whole body</tissue>
    </source>
</reference>
<feature type="domain" description="VWFC" evidence="6">
    <location>
        <begin position="197"/>
        <end position="263"/>
    </location>
</feature>
<comment type="caution">
    <text evidence="8">The sequence shown here is derived from an EMBL/GenBank/DDBJ whole genome shotgun (WGS) entry which is preliminary data.</text>
</comment>
<organism evidence="8 9">
    <name type="scientific">Dermatophagoides farinae</name>
    <name type="common">American house dust mite</name>
    <dbReference type="NCBI Taxonomy" id="6954"/>
    <lineage>
        <taxon>Eukaryota</taxon>
        <taxon>Metazoa</taxon>
        <taxon>Ecdysozoa</taxon>
        <taxon>Arthropoda</taxon>
        <taxon>Chelicerata</taxon>
        <taxon>Arachnida</taxon>
        <taxon>Acari</taxon>
        <taxon>Acariformes</taxon>
        <taxon>Sarcoptiformes</taxon>
        <taxon>Astigmata</taxon>
        <taxon>Psoroptidia</taxon>
        <taxon>Analgoidea</taxon>
        <taxon>Pyroglyphidae</taxon>
        <taxon>Dermatophagoidinae</taxon>
        <taxon>Dermatophagoides</taxon>
    </lineage>
</organism>
<dbReference type="PROSITE" id="PS50184">
    <property type="entry name" value="VWFC_2"/>
    <property type="match status" value="1"/>
</dbReference>
<keyword evidence="9" id="KW-1185">Reference proteome</keyword>